<keyword evidence="2 7" id="KW-0813">Transport</keyword>
<proteinExistence type="inferred from homology"/>
<evidence type="ECO:0000256" key="7">
    <source>
        <dbReference type="RuleBase" id="RU363032"/>
    </source>
</evidence>
<dbReference type="Gene3D" id="1.10.3720.10">
    <property type="entry name" value="MetI-like"/>
    <property type="match status" value="1"/>
</dbReference>
<dbReference type="Pfam" id="PF00528">
    <property type="entry name" value="BPD_transp_1"/>
    <property type="match status" value="1"/>
</dbReference>
<keyword evidence="10" id="KW-1185">Reference proteome</keyword>
<sequence length="265" mass="29390">MKDYFKIISYVITVVVTLFIGLSILAIIVKGFPDLREAFLNRETQFAVRLSLYTSSISTVICLLLSIPVAYTMTRTNFIFKKISRTVIGLPMALPYLVLGLCLLIVFSSPMGKLLRDAGFQVVFHPNGIIMAHLIVNLPFCINMIITAFTQVNKRLEFIAGTLGASGFRQFITVTLPLSKNAILSATMLTWSRALGEFGATLMLVGCTRLKTETLPTNIYLNISTGNNDMAMASAVILLMISVLLHGVTYFFNRKSTIHNRMEDS</sequence>
<evidence type="ECO:0000256" key="4">
    <source>
        <dbReference type="ARBA" id="ARBA00022692"/>
    </source>
</evidence>
<evidence type="ECO:0000313" key="9">
    <source>
        <dbReference type="EMBL" id="SHJ29662.1"/>
    </source>
</evidence>
<dbReference type="InterPro" id="IPR035906">
    <property type="entry name" value="MetI-like_sf"/>
</dbReference>
<reference evidence="9 10" key="1">
    <citation type="submission" date="2016-11" db="EMBL/GenBank/DDBJ databases">
        <authorList>
            <person name="Jaros S."/>
            <person name="Januszkiewicz K."/>
            <person name="Wedrychowicz H."/>
        </authorList>
    </citation>
    <scope>NUCLEOTIDE SEQUENCE [LARGE SCALE GENOMIC DNA]</scope>
    <source>
        <strain evidence="9 10">DSM 15970</strain>
    </source>
</reference>
<dbReference type="PANTHER" id="PTHR30183">
    <property type="entry name" value="MOLYBDENUM TRANSPORT SYSTEM PERMEASE PROTEIN MODB"/>
    <property type="match status" value="1"/>
</dbReference>
<gene>
    <name evidence="9" type="ORF">SAMN02745691_01683</name>
</gene>
<dbReference type="Proteomes" id="UP000184342">
    <property type="component" value="Unassembled WGS sequence"/>
</dbReference>
<comment type="similarity">
    <text evidence="7">Belongs to the binding-protein-dependent transport system permease family.</text>
</comment>
<evidence type="ECO:0000313" key="10">
    <source>
        <dbReference type="Proteomes" id="UP000184342"/>
    </source>
</evidence>
<evidence type="ECO:0000256" key="1">
    <source>
        <dbReference type="ARBA" id="ARBA00004651"/>
    </source>
</evidence>
<name>A0A1M6I5F9_9FIRM</name>
<keyword evidence="6 7" id="KW-0472">Membrane</keyword>
<organism evidence="9 10">
    <name type="scientific">Parasporobacterium paucivorans DSM 15970</name>
    <dbReference type="NCBI Taxonomy" id="1122934"/>
    <lineage>
        <taxon>Bacteria</taxon>
        <taxon>Bacillati</taxon>
        <taxon>Bacillota</taxon>
        <taxon>Clostridia</taxon>
        <taxon>Lachnospirales</taxon>
        <taxon>Lachnospiraceae</taxon>
        <taxon>Parasporobacterium</taxon>
    </lineage>
</organism>
<dbReference type="OrthoDB" id="9795403at2"/>
<dbReference type="PROSITE" id="PS50928">
    <property type="entry name" value="ABC_TM1"/>
    <property type="match status" value="1"/>
</dbReference>
<accession>A0A1M6I5F9</accession>
<evidence type="ECO:0000259" key="8">
    <source>
        <dbReference type="PROSITE" id="PS50928"/>
    </source>
</evidence>
<keyword evidence="3" id="KW-1003">Cell membrane</keyword>
<dbReference type="EMBL" id="FQYT01000017">
    <property type="protein sequence ID" value="SHJ29662.1"/>
    <property type="molecule type" value="Genomic_DNA"/>
</dbReference>
<feature type="transmembrane region" description="Helical" evidence="7">
    <location>
        <begin position="86"/>
        <end position="108"/>
    </location>
</feature>
<dbReference type="STRING" id="1122934.SAMN02745691_01683"/>
<evidence type="ECO:0000256" key="5">
    <source>
        <dbReference type="ARBA" id="ARBA00022989"/>
    </source>
</evidence>
<dbReference type="GO" id="GO:0005886">
    <property type="term" value="C:plasma membrane"/>
    <property type="evidence" value="ECO:0007669"/>
    <property type="project" value="UniProtKB-SubCell"/>
</dbReference>
<protein>
    <submittedName>
        <fullName evidence="9">Molybdate transport system permease protein</fullName>
    </submittedName>
</protein>
<feature type="domain" description="ABC transmembrane type-1" evidence="8">
    <location>
        <begin position="48"/>
        <end position="249"/>
    </location>
</feature>
<dbReference type="AlphaFoldDB" id="A0A1M6I5F9"/>
<feature type="transmembrane region" description="Helical" evidence="7">
    <location>
        <begin position="230"/>
        <end position="252"/>
    </location>
</feature>
<dbReference type="SUPFAM" id="SSF161098">
    <property type="entry name" value="MetI-like"/>
    <property type="match status" value="1"/>
</dbReference>
<dbReference type="CDD" id="cd06261">
    <property type="entry name" value="TM_PBP2"/>
    <property type="match status" value="1"/>
</dbReference>
<evidence type="ECO:0000256" key="6">
    <source>
        <dbReference type="ARBA" id="ARBA00023136"/>
    </source>
</evidence>
<dbReference type="PANTHER" id="PTHR30183:SF3">
    <property type="entry name" value="MOLYBDENUM TRANSPORT SYSTEM PERMEASE PROTEIN MODB"/>
    <property type="match status" value="1"/>
</dbReference>
<dbReference type="InterPro" id="IPR000515">
    <property type="entry name" value="MetI-like"/>
</dbReference>
<evidence type="ECO:0000256" key="2">
    <source>
        <dbReference type="ARBA" id="ARBA00022448"/>
    </source>
</evidence>
<keyword evidence="4 7" id="KW-0812">Transmembrane</keyword>
<feature type="transmembrane region" description="Helical" evidence="7">
    <location>
        <begin position="128"/>
        <end position="146"/>
    </location>
</feature>
<keyword evidence="5 7" id="KW-1133">Transmembrane helix</keyword>
<dbReference type="GO" id="GO:0055085">
    <property type="term" value="P:transmembrane transport"/>
    <property type="evidence" value="ECO:0007669"/>
    <property type="project" value="InterPro"/>
</dbReference>
<feature type="transmembrane region" description="Helical" evidence="7">
    <location>
        <begin position="52"/>
        <end position="74"/>
    </location>
</feature>
<comment type="subcellular location">
    <subcellularLocation>
        <location evidence="1 7">Cell membrane</location>
        <topology evidence="1 7">Multi-pass membrane protein</topology>
    </subcellularLocation>
</comment>
<evidence type="ECO:0000256" key="3">
    <source>
        <dbReference type="ARBA" id="ARBA00022475"/>
    </source>
</evidence>
<dbReference type="RefSeq" id="WP_073993977.1">
    <property type="nucleotide sequence ID" value="NZ_FQYT01000017.1"/>
</dbReference>
<feature type="transmembrane region" description="Helical" evidence="7">
    <location>
        <begin position="7"/>
        <end position="32"/>
    </location>
</feature>